<feature type="transmembrane region" description="Helical" evidence="1">
    <location>
        <begin position="6"/>
        <end position="25"/>
    </location>
</feature>
<keyword evidence="1" id="KW-0812">Transmembrane</keyword>
<dbReference type="EMBL" id="JOTP01000008">
    <property type="protein sequence ID" value="KEP26635.1"/>
    <property type="molecule type" value="Genomic_DNA"/>
</dbReference>
<proteinExistence type="predicted"/>
<organism evidence="2 3">
    <name type="scientific">Bacillus zhangzhouensis</name>
    <dbReference type="NCBI Taxonomy" id="1178540"/>
    <lineage>
        <taxon>Bacteria</taxon>
        <taxon>Bacillati</taxon>
        <taxon>Bacillota</taxon>
        <taxon>Bacilli</taxon>
        <taxon>Bacillales</taxon>
        <taxon>Bacillaceae</taxon>
        <taxon>Bacillus</taxon>
    </lineage>
</organism>
<keyword evidence="1" id="KW-1133">Transmembrane helix</keyword>
<dbReference type="eggNOG" id="ENOG5030CKE">
    <property type="taxonomic scope" value="Bacteria"/>
</dbReference>
<dbReference type="RefSeq" id="WP_034320890.1">
    <property type="nucleotide sequence ID" value="NZ_JOTP01000008.1"/>
</dbReference>
<evidence type="ECO:0000313" key="2">
    <source>
        <dbReference type="EMBL" id="KEP26635.1"/>
    </source>
</evidence>
<keyword evidence="1" id="KW-0472">Membrane</keyword>
<gene>
    <name evidence="2" type="ORF">BA70_18830</name>
</gene>
<evidence type="ECO:0000313" key="3">
    <source>
        <dbReference type="Proteomes" id="UP000028091"/>
    </source>
</evidence>
<dbReference type="AlphaFoldDB" id="A0A081LBK9"/>
<reference evidence="2 3" key="1">
    <citation type="submission" date="2012-09" db="EMBL/GenBank/DDBJ databases">
        <title>Genome Sequence of Bacillus sp. DW5-4.</title>
        <authorList>
            <person name="Lai Q."/>
            <person name="Liu Y."/>
            <person name="Shao Z."/>
        </authorList>
    </citation>
    <scope>NUCLEOTIDE SEQUENCE [LARGE SCALE GENOMIC DNA]</scope>
    <source>
        <strain evidence="2 3">DW5-4</strain>
    </source>
</reference>
<dbReference type="OrthoDB" id="2735026at2"/>
<keyword evidence="3" id="KW-1185">Reference proteome</keyword>
<name>A0A081LBK9_9BACI</name>
<accession>A0A081LBK9</accession>
<comment type="caution">
    <text evidence="2">The sequence shown here is derived from an EMBL/GenBank/DDBJ whole genome shotgun (WGS) entry which is preliminary data.</text>
</comment>
<evidence type="ECO:0000256" key="1">
    <source>
        <dbReference type="SAM" id="Phobius"/>
    </source>
</evidence>
<sequence length="134" mass="15978">MFVILIRLALVALLVYIFYMAVKFFSNPRRKLKQAQLKEGFYFMDEQQNARKNFNFVYKGVLFEGEKHVPSKDHPLFVHSIYVWTESPEKLNEFTLEDFKKLEENIIERYPQTKIDWDQPIKKIKQKKGAGTPS</sequence>
<protein>
    <submittedName>
        <fullName evidence="2">Sigma-w pathway protein ysdB</fullName>
    </submittedName>
</protein>
<dbReference type="Proteomes" id="UP000028091">
    <property type="component" value="Unassembled WGS sequence"/>
</dbReference>